<evidence type="ECO:0000313" key="1">
    <source>
        <dbReference type="EMBL" id="WVZ22788.1"/>
    </source>
</evidence>
<protein>
    <submittedName>
        <fullName evidence="1">Uncharacterized protein</fullName>
    </submittedName>
</protein>
<accession>A0AAQ3SAW7</accession>
<dbReference type="Proteomes" id="UP001374535">
    <property type="component" value="Chromosome 1"/>
</dbReference>
<proteinExistence type="predicted"/>
<dbReference type="AlphaFoldDB" id="A0AAQ3SAW7"/>
<organism evidence="1 2">
    <name type="scientific">Vigna mungo</name>
    <name type="common">Black gram</name>
    <name type="synonym">Phaseolus mungo</name>
    <dbReference type="NCBI Taxonomy" id="3915"/>
    <lineage>
        <taxon>Eukaryota</taxon>
        <taxon>Viridiplantae</taxon>
        <taxon>Streptophyta</taxon>
        <taxon>Embryophyta</taxon>
        <taxon>Tracheophyta</taxon>
        <taxon>Spermatophyta</taxon>
        <taxon>Magnoliopsida</taxon>
        <taxon>eudicotyledons</taxon>
        <taxon>Gunneridae</taxon>
        <taxon>Pentapetalae</taxon>
        <taxon>rosids</taxon>
        <taxon>fabids</taxon>
        <taxon>Fabales</taxon>
        <taxon>Fabaceae</taxon>
        <taxon>Papilionoideae</taxon>
        <taxon>50 kb inversion clade</taxon>
        <taxon>NPAAA clade</taxon>
        <taxon>indigoferoid/millettioid clade</taxon>
        <taxon>Phaseoleae</taxon>
        <taxon>Vigna</taxon>
    </lineage>
</organism>
<keyword evidence="2" id="KW-1185">Reference proteome</keyword>
<dbReference type="EMBL" id="CP144700">
    <property type="protein sequence ID" value="WVZ22788.1"/>
    <property type="molecule type" value="Genomic_DNA"/>
</dbReference>
<gene>
    <name evidence="1" type="ORF">V8G54_001332</name>
</gene>
<evidence type="ECO:0000313" key="2">
    <source>
        <dbReference type="Proteomes" id="UP001374535"/>
    </source>
</evidence>
<name>A0AAQ3SAW7_VIGMU</name>
<reference evidence="1 2" key="1">
    <citation type="journal article" date="2023" name="Life. Sci Alliance">
        <title>Evolutionary insights into 3D genome organization and epigenetic landscape of Vigna mungo.</title>
        <authorList>
            <person name="Junaid A."/>
            <person name="Singh B."/>
            <person name="Bhatia S."/>
        </authorList>
    </citation>
    <scope>NUCLEOTIDE SEQUENCE [LARGE SCALE GENOMIC DNA]</scope>
    <source>
        <strain evidence="1">Urdbean</strain>
    </source>
</reference>
<sequence length="101" mass="11522">MRTKLKKRIEKDIDKVGKIAHGVKTKIEAINRDTLIYWLNINLSNRQKPGCEKGTCKNEYDKRVAIANRSVGGGVIIVLAEKEKEEKEMDIAKLEFDFMGT</sequence>